<evidence type="ECO:0000256" key="12">
    <source>
        <dbReference type="PROSITE-ProRule" id="PRU10141"/>
    </source>
</evidence>
<keyword evidence="18" id="KW-1185">Reference proteome</keyword>
<evidence type="ECO:0000259" key="16">
    <source>
        <dbReference type="PROSITE" id="PS50011"/>
    </source>
</evidence>
<name>A0ABR2TZG4_9ROSI</name>
<evidence type="ECO:0000256" key="13">
    <source>
        <dbReference type="SAM" id="MobiDB-lite"/>
    </source>
</evidence>
<evidence type="ECO:0000256" key="1">
    <source>
        <dbReference type="ARBA" id="ARBA00004479"/>
    </source>
</evidence>
<evidence type="ECO:0000313" key="17">
    <source>
        <dbReference type="EMBL" id="KAK9042608.1"/>
    </source>
</evidence>
<feature type="region of interest" description="Disordered" evidence="13">
    <location>
        <begin position="605"/>
        <end position="640"/>
    </location>
</feature>
<evidence type="ECO:0000256" key="6">
    <source>
        <dbReference type="ARBA" id="ARBA00022741"/>
    </source>
</evidence>
<keyword evidence="3" id="KW-0808">Transferase</keyword>
<dbReference type="InterPro" id="IPR008271">
    <property type="entry name" value="Ser/Thr_kinase_AS"/>
</dbReference>
<comment type="caution">
    <text evidence="17">The sequence shown here is derived from an EMBL/GenBank/DDBJ whole genome shotgun (WGS) entry which is preliminary data.</text>
</comment>
<keyword evidence="5 15" id="KW-0732">Signal</keyword>
<keyword evidence="8 12" id="KW-0067">ATP-binding</keyword>
<keyword evidence="9 14" id="KW-1133">Transmembrane helix</keyword>
<reference evidence="17 18" key="1">
    <citation type="journal article" date="2024" name="G3 (Bethesda)">
        <title>Genome assembly of Hibiscus sabdariffa L. provides insights into metabolisms of medicinal natural products.</title>
        <authorList>
            <person name="Kim T."/>
        </authorList>
    </citation>
    <scope>NUCLEOTIDE SEQUENCE [LARGE SCALE GENOMIC DNA]</scope>
    <source>
        <strain evidence="17">TK-2024</strain>
        <tissue evidence="17">Old leaves</tissue>
    </source>
</reference>
<evidence type="ECO:0000256" key="4">
    <source>
        <dbReference type="ARBA" id="ARBA00022692"/>
    </source>
</evidence>
<dbReference type="InterPro" id="IPR025287">
    <property type="entry name" value="WAK_GUB"/>
</dbReference>
<dbReference type="Gene3D" id="3.30.200.20">
    <property type="entry name" value="Phosphorylase Kinase, domain 1"/>
    <property type="match status" value="1"/>
</dbReference>
<gene>
    <name evidence="17" type="ORF">V6N11_017675</name>
</gene>
<feature type="compositionally biased region" description="Polar residues" evidence="13">
    <location>
        <begin position="629"/>
        <end position="640"/>
    </location>
</feature>
<evidence type="ECO:0000256" key="2">
    <source>
        <dbReference type="ARBA" id="ARBA00022527"/>
    </source>
</evidence>
<organism evidence="17 18">
    <name type="scientific">Hibiscus sabdariffa</name>
    <name type="common">roselle</name>
    <dbReference type="NCBI Taxonomy" id="183260"/>
    <lineage>
        <taxon>Eukaryota</taxon>
        <taxon>Viridiplantae</taxon>
        <taxon>Streptophyta</taxon>
        <taxon>Embryophyta</taxon>
        <taxon>Tracheophyta</taxon>
        <taxon>Spermatophyta</taxon>
        <taxon>Magnoliopsida</taxon>
        <taxon>eudicotyledons</taxon>
        <taxon>Gunneridae</taxon>
        <taxon>Pentapetalae</taxon>
        <taxon>rosids</taxon>
        <taxon>malvids</taxon>
        <taxon>Malvales</taxon>
        <taxon>Malvaceae</taxon>
        <taxon>Malvoideae</taxon>
        <taxon>Hibiscus</taxon>
    </lineage>
</organism>
<comment type="subcellular location">
    <subcellularLocation>
        <location evidence="1">Membrane</location>
        <topology evidence="1">Single-pass type I membrane protein</topology>
    </subcellularLocation>
</comment>
<dbReference type="Proteomes" id="UP001396334">
    <property type="component" value="Unassembled WGS sequence"/>
</dbReference>
<evidence type="ECO:0000313" key="18">
    <source>
        <dbReference type="Proteomes" id="UP001396334"/>
    </source>
</evidence>
<feature type="chain" id="PRO_5045557276" description="Protein kinase domain-containing protein" evidence="15">
    <location>
        <begin position="30"/>
        <end position="640"/>
    </location>
</feature>
<dbReference type="SUPFAM" id="SSF56112">
    <property type="entry name" value="Protein kinase-like (PK-like)"/>
    <property type="match status" value="1"/>
</dbReference>
<evidence type="ECO:0000256" key="3">
    <source>
        <dbReference type="ARBA" id="ARBA00022679"/>
    </source>
</evidence>
<evidence type="ECO:0000256" key="8">
    <source>
        <dbReference type="ARBA" id="ARBA00022840"/>
    </source>
</evidence>
<evidence type="ECO:0000256" key="5">
    <source>
        <dbReference type="ARBA" id="ARBA00022729"/>
    </source>
</evidence>
<feature type="signal peptide" evidence="15">
    <location>
        <begin position="1"/>
        <end position="29"/>
    </location>
</feature>
<dbReference type="SMART" id="SM00220">
    <property type="entry name" value="S_TKc"/>
    <property type="match status" value="1"/>
</dbReference>
<dbReference type="Gene3D" id="1.10.510.10">
    <property type="entry name" value="Transferase(Phosphotransferase) domain 1"/>
    <property type="match status" value="1"/>
</dbReference>
<dbReference type="PROSITE" id="PS50011">
    <property type="entry name" value="PROTEIN_KINASE_DOM"/>
    <property type="match status" value="1"/>
</dbReference>
<evidence type="ECO:0000256" key="9">
    <source>
        <dbReference type="ARBA" id="ARBA00022989"/>
    </source>
</evidence>
<dbReference type="InterPro" id="IPR001245">
    <property type="entry name" value="Ser-Thr/Tyr_kinase_cat_dom"/>
</dbReference>
<dbReference type="PROSITE" id="PS00108">
    <property type="entry name" value="PROTEIN_KINASE_ST"/>
    <property type="match status" value="1"/>
</dbReference>
<dbReference type="InterPro" id="IPR000719">
    <property type="entry name" value="Prot_kinase_dom"/>
</dbReference>
<keyword evidence="7" id="KW-0418">Kinase</keyword>
<feature type="domain" description="Protein kinase" evidence="16">
    <location>
        <begin position="317"/>
        <end position="602"/>
    </location>
</feature>
<dbReference type="InterPro" id="IPR011009">
    <property type="entry name" value="Kinase-like_dom_sf"/>
</dbReference>
<keyword evidence="2" id="KW-0723">Serine/threonine-protein kinase</keyword>
<keyword evidence="6 12" id="KW-0547">Nucleotide-binding</keyword>
<evidence type="ECO:0000256" key="15">
    <source>
        <dbReference type="SAM" id="SignalP"/>
    </source>
</evidence>
<evidence type="ECO:0000256" key="14">
    <source>
        <dbReference type="SAM" id="Phobius"/>
    </source>
</evidence>
<dbReference type="Pfam" id="PF13947">
    <property type="entry name" value="GUB_WAK_bind"/>
    <property type="match status" value="1"/>
</dbReference>
<evidence type="ECO:0000256" key="10">
    <source>
        <dbReference type="ARBA" id="ARBA00023136"/>
    </source>
</evidence>
<dbReference type="EMBL" id="JBBPBN010000004">
    <property type="protein sequence ID" value="KAK9042608.1"/>
    <property type="molecule type" value="Genomic_DNA"/>
</dbReference>
<keyword evidence="4 14" id="KW-0812">Transmembrane</keyword>
<feature type="compositionally biased region" description="Basic and acidic residues" evidence="13">
    <location>
        <begin position="606"/>
        <end position="616"/>
    </location>
</feature>
<feature type="transmembrane region" description="Helical" evidence="14">
    <location>
        <begin position="248"/>
        <end position="278"/>
    </location>
</feature>
<dbReference type="Pfam" id="PF07714">
    <property type="entry name" value="PK_Tyr_Ser-Thr"/>
    <property type="match status" value="1"/>
</dbReference>
<dbReference type="InterPro" id="IPR017441">
    <property type="entry name" value="Protein_kinase_ATP_BS"/>
</dbReference>
<sequence length="640" mass="71701">MDLLGFVCTNLLLLLLQLALRLSPGGCDAIENMLDRLHCDKPSSCGQILNISYPFGLTGHPPRNCSPPIYPLLCENNKTVFYVKHGIKYFVLAINYHNSTIRVVDAGLQKDNCSSLPIRSFSPRNDYGAFSYLEDQTKLVLFLTCENRVAAAADSSVYIETRPCIGGVQLPVKRPYYSYVLLGNAAVGDIADSCRVDMAVSSSSATIYRKNLSYLDIHNELLYGFELHYINLQGLEWAIRKILPLAGYVWGGIASLLIAIIICARCVCVCPFVVCLFIKKFRRRHSSKFVVVEAFLQNQNNLMPINYSYSQIKTMTKGFKNKLGEGGYGCVYKGKLRSGRDVAVKILDKSKCNGQEFINEVMTIGRIHHVNVVRLIGFCVGASKHALVYDFMSNGSLEKYLFSQGSNNSLSCKKMYDIAVGVARGIEYLHKGCDIQILHFDIKPHNILLDENFTPKVSDFGLAKIYPIEKSIVSLTGARGTMGYMAPELFYKNIGGISYKADVYSFGMLLMEMASKRKNLNVNVEHLSQIFFPSWVFEQLSLGKEIEIGEMTDEEKELVKKMMMVSLWCIQTKPSDRPSVGKVVEMLENEIQGLQMPPKPFLSLREMSKADVKTEMRPSQPQLPDPPTHDTSSTVTEPCH</sequence>
<accession>A0ABR2TZG4</accession>
<keyword evidence="10 14" id="KW-0472">Membrane</keyword>
<dbReference type="CDD" id="cd14066">
    <property type="entry name" value="STKc_IRAK"/>
    <property type="match status" value="1"/>
</dbReference>
<dbReference type="PROSITE" id="PS00107">
    <property type="entry name" value="PROTEIN_KINASE_ATP"/>
    <property type="match status" value="1"/>
</dbReference>
<feature type="binding site" evidence="12">
    <location>
        <position position="345"/>
    </location>
    <ligand>
        <name>ATP</name>
        <dbReference type="ChEBI" id="CHEBI:30616"/>
    </ligand>
</feature>
<dbReference type="PANTHER" id="PTHR27009">
    <property type="entry name" value="RUST RESISTANCE KINASE LR10-RELATED"/>
    <property type="match status" value="1"/>
</dbReference>
<protein>
    <recommendedName>
        <fullName evidence="16">Protein kinase domain-containing protein</fullName>
    </recommendedName>
</protein>
<keyword evidence="11" id="KW-0325">Glycoprotein</keyword>
<evidence type="ECO:0000256" key="7">
    <source>
        <dbReference type="ARBA" id="ARBA00022777"/>
    </source>
</evidence>
<dbReference type="InterPro" id="IPR045874">
    <property type="entry name" value="LRK10/LRL21-25-like"/>
</dbReference>
<evidence type="ECO:0000256" key="11">
    <source>
        <dbReference type="ARBA" id="ARBA00023180"/>
    </source>
</evidence>
<proteinExistence type="predicted"/>